<comment type="caution">
    <text evidence="4">The sequence shown here is derived from an EMBL/GenBank/DDBJ whole genome shotgun (WGS) entry which is preliminary data.</text>
</comment>
<evidence type="ECO:0000256" key="1">
    <source>
        <dbReference type="SAM" id="Phobius"/>
    </source>
</evidence>
<accession>A0ABP1Q3R7</accession>
<name>A0ABP1Q3R7_9HEXA</name>
<sequence>MSSAIQKILLLTMAVIEVSSIEQRTGNGDPGTDPFLSIQNVVISLSMLCIFILVAVGCTWGWWQRVLCFWKTRGTHEAPPDWFVPGGSTNFRTLDPVNLQRDVGGRTSITIEPLPTMTDLNIDSRDSFELRTFRAPGIVPASNEEEIQSQDWFEEQHQSFPRKNLVYQKIIGKGWFGKVLEAEAKQIKPYIRVSNVIVRSLRDNATEQEQSRFLNEARMFRDAQDSDHILKLLGHCVDEMPYILIFEYFPLGDLKSYLRGKAKQVPSSADDGVIVRMIIDIVRGVKWMEQAGFVHGDLAARNCIVTVPAGKVVIGDYGCSTQKFRDDYYWTSGYAIPIRWAAPETVTFIGDSLSISKVTHVANIWSLGVLIWEVFQFGKTPYANLTDEDVIKRVLRNKSYILDPPQFPFVKESTKEKLYQLLVSCWNSVPNHRPSIDYIEEVFTTP</sequence>
<evidence type="ECO:0000313" key="5">
    <source>
        <dbReference type="Proteomes" id="UP001642540"/>
    </source>
</evidence>
<dbReference type="PROSITE" id="PS50011">
    <property type="entry name" value="PROTEIN_KINASE_DOM"/>
    <property type="match status" value="1"/>
</dbReference>
<dbReference type="Gene3D" id="3.30.200.20">
    <property type="entry name" value="Phosphorylase Kinase, domain 1"/>
    <property type="match status" value="1"/>
</dbReference>
<dbReference type="Proteomes" id="UP001642540">
    <property type="component" value="Unassembled WGS sequence"/>
</dbReference>
<feature type="chain" id="PRO_5046027342" description="Protein kinase domain-containing protein" evidence="2">
    <location>
        <begin position="21"/>
        <end position="446"/>
    </location>
</feature>
<evidence type="ECO:0000259" key="3">
    <source>
        <dbReference type="PROSITE" id="PS50011"/>
    </source>
</evidence>
<evidence type="ECO:0000313" key="4">
    <source>
        <dbReference type="EMBL" id="CAL8088076.1"/>
    </source>
</evidence>
<evidence type="ECO:0000256" key="2">
    <source>
        <dbReference type="SAM" id="SignalP"/>
    </source>
</evidence>
<organism evidence="4 5">
    <name type="scientific">Orchesella dallaii</name>
    <dbReference type="NCBI Taxonomy" id="48710"/>
    <lineage>
        <taxon>Eukaryota</taxon>
        <taxon>Metazoa</taxon>
        <taxon>Ecdysozoa</taxon>
        <taxon>Arthropoda</taxon>
        <taxon>Hexapoda</taxon>
        <taxon>Collembola</taxon>
        <taxon>Entomobryomorpha</taxon>
        <taxon>Entomobryoidea</taxon>
        <taxon>Orchesellidae</taxon>
        <taxon>Orchesellinae</taxon>
        <taxon>Orchesella</taxon>
    </lineage>
</organism>
<feature type="transmembrane region" description="Helical" evidence="1">
    <location>
        <begin position="36"/>
        <end position="63"/>
    </location>
</feature>
<keyword evidence="1" id="KW-0812">Transmembrane</keyword>
<keyword evidence="2" id="KW-0732">Signal</keyword>
<dbReference type="SUPFAM" id="SSF56112">
    <property type="entry name" value="Protein kinase-like (PK-like)"/>
    <property type="match status" value="1"/>
</dbReference>
<protein>
    <recommendedName>
        <fullName evidence="3">Protein kinase domain-containing protein</fullName>
    </recommendedName>
</protein>
<dbReference type="PRINTS" id="PR00109">
    <property type="entry name" value="TYRKINASE"/>
</dbReference>
<dbReference type="PANTHER" id="PTHR24417">
    <property type="entry name" value="SERINE/THREONINE-PROTEIN KINASE LMTK1"/>
    <property type="match status" value="1"/>
</dbReference>
<dbReference type="InterPro" id="IPR008266">
    <property type="entry name" value="Tyr_kinase_AS"/>
</dbReference>
<dbReference type="Pfam" id="PF07714">
    <property type="entry name" value="PK_Tyr_Ser-Thr"/>
    <property type="match status" value="1"/>
</dbReference>
<dbReference type="EMBL" id="CAXLJM020000022">
    <property type="protein sequence ID" value="CAL8088076.1"/>
    <property type="molecule type" value="Genomic_DNA"/>
</dbReference>
<feature type="signal peptide" evidence="2">
    <location>
        <begin position="1"/>
        <end position="20"/>
    </location>
</feature>
<dbReference type="InterPro" id="IPR001245">
    <property type="entry name" value="Ser-Thr/Tyr_kinase_cat_dom"/>
</dbReference>
<keyword evidence="1" id="KW-0472">Membrane</keyword>
<proteinExistence type="predicted"/>
<dbReference type="PROSITE" id="PS00109">
    <property type="entry name" value="PROTEIN_KINASE_TYR"/>
    <property type="match status" value="1"/>
</dbReference>
<dbReference type="PANTHER" id="PTHR24417:SF7">
    <property type="entry name" value="CHROMATIN MODIFICATION-RELATED PROTEIN EAF1"/>
    <property type="match status" value="1"/>
</dbReference>
<dbReference type="InterPro" id="IPR011009">
    <property type="entry name" value="Kinase-like_dom_sf"/>
</dbReference>
<dbReference type="Gene3D" id="1.10.510.10">
    <property type="entry name" value="Transferase(Phosphotransferase) domain 1"/>
    <property type="match status" value="1"/>
</dbReference>
<dbReference type="InterPro" id="IPR000719">
    <property type="entry name" value="Prot_kinase_dom"/>
</dbReference>
<keyword evidence="5" id="KW-1185">Reference proteome</keyword>
<reference evidence="4 5" key="1">
    <citation type="submission" date="2024-08" db="EMBL/GenBank/DDBJ databases">
        <authorList>
            <person name="Cucini C."/>
            <person name="Frati F."/>
        </authorList>
    </citation>
    <scope>NUCLEOTIDE SEQUENCE [LARGE SCALE GENOMIC DNA]</scope>
</reference>
<feature type="domain" description="Protein kinase" evidence="3">
    <location>
        <begin position="165"/>
        <end position="446"/>
    </location>
</feature>
<keyword evidence="1" id="KW-1133">Transmembrane helix</keyword>
<gene>
    <name evidence="4" type="ORF">ODALV1_LOCUS6940</name>
</gene>